<dbReference type="SUPFAM" id="SSF55785">
    <property type="entry name" value="PYP-like sensor domain (PAS domain)"/>
    <property type="match status" value="3"/>
</dbReference>
<dbReference type="PANTHER" id="PTHR43547">
    <property type="entry name" value="TWO-COMPONENT HISTIDINE KINASE"/>
    <property type="match status" value="1"/>
</dbReference>
<keyword evidence="19" id="KW-1185">Reference proteome</keyword>
<keyword evidence="5 12" id="KW-0597">Phosphoprotein</keyword>
<feature type="region of interest" description="Disordered" evidence="13">
    <location>
        <begin position="616"/>
        <end position="636"/>
    </location>
</feature>
<dbReference type="SMART" id="SM00448">
    <property type="entry name" value="REC"/>
    <property type="match status" value="1"/>
</dbReference>
<keyword evidence="7" id="KW-0547">Nucleotide-binding</keyword>
<dbReference type="Gene3D" id="3.30.565.10">
    <property type="entry name" value="Histidine kinase-like ATPase, C-terminal domain"/>
    <property type="match status" value="2"/>
</dbReference>
<protein>
    <recommendedName>
        <fullName evidence="3">histidine kinase</fullName>
        <ecNumber evidence="3">2.7.13.3</ecNumber>
    </recommendedName>
</protein>
<dbReference type="NCBIfam" id="TIGR00229">
    <property type="entry name" value="sensory_box"/>
    <property type="match status" value="2"/>
</dbReference>
<evidence type="ECO:0000256" key="9">
    <source>
        <dbReference type="ARBA" id="ARBA00022840"/>
    </source>
</evidence>
<sequence length="1054" mass="114865">MAQHSCDDTLPSLTFQASGLEGASAWELAEALDEGVIAVSSMGQVQAVNPGAERLLQRPRAELLGRTLESLFGEPALLRALARGEPAKLVAHRASCGRSLEVRLHPRRGQGWLFVRDVSPEYARGSPHGEPGSFEEAQRRLRLVLDHTPVLLFAFDTQGILTVSEGKGIEGLGRTHGELVGESIFTAYADIDWIIQSVHRVLAGEEVSAVGSVRGTWFEVHYTPLRDARGSVTGGIGIAFDVTGRERAVQVLRHQQSVLQYVIANVPHAVFWKDRKGRFLGGNQNFLNDTGMGTLEHLVGKSDYDVWKKREEADFFVKVDREVMEQGRAFHDIEEPVLRADGTQRTLLTSKVPIRDLAGHVTGLLGIYVDITGRKRMETELQKAKQVAEEAARAKDEFLTVMSHELRTPLTLILGPLGTLLASSTSELSDRTRYALERIHGNAVRLFHLVDDILDHQKLGAGQLAVDPQPVDVSDLVAGIVEDARPAGSSRRIDVRFEPDASLGVLLLDGRKFEKLVLNLLGNALKFTPAEGRVTVRLRRVEGDLELSVSDTGPGIPKAKQEVIFQRFQQLDGSATRKHEGTGMGLAIVKEFTELMGGHVRVESEPGKGARFTVRLPAEPARPTDAGPEERQPSASHRAYFPQFQTPPHAQAEPRRPPHDAPHLLIAEDNPGMRAYLAELLADSYDLVLVENGQQAWDAVQRRRPDVIVSDVMMPEVDGLELAARLKADPRFRDVPLLLLTAKTGRDDVVYGLDAGADDYLGKPFGPAELKARVRAAERLHRIYVELDARTRELQATLHTLRDTQAEVVDGARQAAVGTLVAGLCHELNNPLAAIRMNAQLLARRAVDPKLLHRALLAIERQSQRCSCLLTALQEFSGQAPVKRAWYPAGTLVDRALANASPEAHRRAVHLKQGLPAADLPWVHVNATEVETALLNVVTNALEASPAGATVRVEARPLSRGGRQGLEVRVLDSGPGIPPAVLPHVLDLFFTTKAPGEGMGLGLALAQQFITGQGGTVDVESEEGHGARVRLWLPARDAPPDVPCVAAEAGRAEG</sequence>
<dbReference type="PROSITE" id="PS50112">
    <property type="entry name" value="PAS"/>
    <property type="match status" value="2"/>
</dbReference>
<proteinExistence type="predicted"/>
<dbReference type="PROSITE" id="PS50113">
    <property type="entry name" value="PAC"/>
    <property type="match status" value="2"/>
</dbReference>
<dbReference type="CDD" id="cd16922">
    <property type="entry name" value="HATPase_EvgS-ArcB-TorS-like"/>
    <property type="match status" value="1"/>
</dbReference>
<evidence type="ECO:0000259" key="16">
    <source>
        <dbReference type="PROSITE" id="PS50112"/>
    </source>
</evidence>
<evidence type="ECO:0000259" key="14">
    <source>
        <dbReference type="PROSITE" id="PS50109"/>
    </source>
</evidence>
<dbReference type="InterPro" id="IPR004358">
    <property type="entry name" value="Sig_transdc_His_kin-like_C"/>
</dbReference>
<dbReference type="InterPro" id="IPR013656">
    <property type="entry name" value="PAS_4"/>
</dbReference>
<evidence type="ECO:0000256" key="1">
    <source>
        <dbReference type="ARBA" id="ARBA00000085"/>
    </source>
</evidence>
<evidence type="ECO:0000259" key="17">
    <source>
        <dbReference type="PROSITE" id="PS50113"/>
    </source>
</evidence>
<dbReference type="EC" id="2.7.13.3" evidence="3"/>
<feature type="domain" description="Histidine kinase" evidence="14">
    <location>
        <begin position="823"/>
        <end position="1037"/>
    </location>
</feature>
<evidence type="ECO:0000256" key="2">
    <source>
        <dbReference type="ARBA" id="ARBA00004236"/>
    </source>
</evidence>
<feature type="domain" description="Response regulatory" evidence="15">
    <location>
        <begin position="663"/>
        <end position="778"/>
    </location>
</feature>
<evidence type="ECO:0000256" key="11">
    <source>
        <dbReference type="ARBA" id="ARBA00023136"/>
    </source>
</evidence>
<dbReference type="InterPro" id="IPR035965">
    <property type="entry name" value="PAS-like_dom_sf"/>
</dbReference>
<keyword evidence="6" id="KW-0808">Transferase</keyword>
<evidence type="ECO:0000256" key="3">
    <source>
        <dbReference type="ARBA" id="ARBA00012438"/>
    </source>
</evidence>
<comment type="subcellular location">
    <subcellularLocation>
        <location evidence="2">Cell membrane</location>
    </subcellularLocation>
</comment>
<dbReference type="Pfam" id="PF00072">
    <property type="entry name" value="Response_reg"/>
    <property type="match status" value="1"/>
</dbReference>
<evidence type="ECO:0000313" key="19">
    <source>
        <dbReference type="Proteomes" id="UP000272888"/>
    </source>
</evidence>
<dbReference type="CDD" id="cd00082">
    <property type="entry name" value="HisKA"/>
    <property type="match status" value="2"/>
</dbReference>
<feature type="domain" description="PAS" evidence="16">
    <location>
        <begin position="27"/>
        <end position="68"/>
    </location>
</feature>
<dbReference type="Gene3D" id="3.30.450.20">
    <property type="entry name" value="PAS domain"/>
    <property type="match status" value="3"/>
</dbReference>
<dbReference type="Pfam" id="PF02518">
    <property type="entry name" value="HATPase_c"/>
    <property type="match status" value="2"/>
</dbReference>
<dbReference type="Gene3D" id="3.40.50.2300">
    <property type="match status" value="1"/>
</dbReference>
<evidence type="ECO:0000256" key="6">
    <source>
        <dbReference type="ARBA" id="ARBA00022679"/>
    </source>
</evidence>
<dbReference type="SMART" id="SM00388">
    <property type="entry name" value="HisKA"/>
    <property type="match status" value="2"/>
</dbReference>
<evidence type="ECO:0000256" key="8">
    <source>
        <dbReference type="ARBA" id="ARBA00022777"/>
    </source>
</evidence>
<dbReference type="Gene3D" id="1.10.287.130">
    <property type="match status" value="2"/>
</dbReference>
<keyword evidence="11" id="KW-0472">Membrane</keyword>
<feature type="domain" description="PAC" evidence="17">
    <location>
        <begin position="331"/>
        <end position="383"/>
    </location>
</feature>
<evidence type="ECO:0000256" key="5">
    <source>
        <dbReference type="ARBA" id="ARBA00022553"/>
    </source>
</evidence>
<dbReference type="FunFam" id="3.30.565.10:FF:000023">
    <property type="entry name" value="PAS domain-containing sensor histidine kinase"/>
    <property type="match status" value="1"/>
</dbReference>
<dbReference type="Pfam" id="PF08448">
    <property type="entry name" value="PAS_4"/>
    <property type="match status" value="3"/>
</dbReference>
<dbReference type="InterPro" id="IPR000700">
    <property type="entry name" value="PAS-assoc_C"/>
</dbReference>
<feature type="domain" description="Histidine kinase" evidence="14">
    <location>
        <begin position="401"/>
        <end position="620"/>
    </location>
</feature>
<gene>
    <name evidence="18" type="ORF">D7V93_36135</name>
</gene>
<feature type="modified residue" description="4-aspartylphosphate" evidence="12">
    <location>
        <position position="711"/>
    </location>
</feature>
<dbReference type="PANTHER" id="PTHR43547:SF2">
    <property type="entry name" value="HYBRID SIGNAL TRANSDUCTION HISTIDINE KINASE C"/>
    <property type="match status" value="1"/>
</dbReference>
<comment type="catalytic activity">
    <reaction evidence="1">
        <text>ATP + protein L-histidine = ADP + protein N-phospho-L-histidine.</text>
        <dbReference type="EC" id="2.7.13.3"/>
    </reaction>
</comment>
<keyword evidence="9" id="KW-0067">ATP-binding</keyword>
<dbReference type="GO" id="GO:0005524">
    <property type="term" value="F:ATP binding"/>
    <property type="evidence" value="ECO:0007669"/>
    <property type="project" value="UniProtKB-KW"/>
</dbReference>
<organism evidence="18 19">
    <name type="scientific">Corallococcus llansteffanensis</name>
    <dbReference type="NCBI Taxonomy" id="2316731"/>
    <lineage>
        <taxon>Bacteria</taxon>
        <taxon>Pseudomonadati</taxon>
        <taxon>Myxococcota</taxon>
        <taxon>Myxococcia</taxon>
        <taxon>Myxococcales</taxon>
        <taxon>Cystobacterineae</taxon>
        <taxon>Myxococcaceae</taxon>
        <taxon>Corallococcus</taxon>
    </lineage>
</organism>
<dbReference type="EMBL" id="RAWB01000601">
    <property type="protein sequence ID" value="RKH44517.1"/>
    <property type="molecule type" value="Genomic_DNA"/>
</dbReference>
<dbReference type="SUPFAM" id="SSF47384">
    <property type="entry name" value="Homodimeric domain of signal transducing histidine kinase"/>
    <property type="match status" value="2"/>
</dbReference>
<keyword evidence="10" id="KW-0902">Two-component regulatory system</keyword>
<evidence type="ECO:0000256" key="7">
    <source>
        <dbReference type="ARBA" id="ARBA00022741"/>
    </source>
</evidence>
<dbReference type="CDD" id="cd00130">
    <property type="entry name" value="PAS"/>
    <property type="match status" value="2"/>
</dbReference>
<evidence type="ECO:0000256" key="10">
    <source>
        <dbReference type="ARBA" id="ARBA00023012"/>
    </source>
</evidence>
<dbReference type="SMART" id="SM00387">
    <property type="entry name" value="HATPase_c"/>
    <property type="match status" value="2"/>
</dbReference>
<dbReference type="PROSITE" id="PS50109">
    <property type="entry name" value="HIS_KIN"/>
    <property type="match status" value="2"/>
</dbReference>
<dbReference type="SUPFAM" id="SSF52172">
    <property type="entry name" value="CheY-like"/>
    <property type="match status" value="1"/>
</dbReference>
<evidence type="ECO:0000256" key="12">
    <source>
        <dbReference type="PROSITE-ProRule" id="PRU00169"/>
    </source>
</evidence>
<dbReference type="InterPro" id="IPR000014">
    <property type="entry name" value="PAS"/>
</dbReference>
<comment type="caution">
    <text evidence="18">The sequence shown here is derived from an EMBL/GenBank/DDBJ whole genome shotgun (WGS) entry which is preliminary data.</text>
</comment>
<keyword evidence="8" id="KW-0418">Kinase</keyword>
<dbReference type="SUPFAM" id="SSF55874">
    <property type="entry name" value="ATPase domain of HSP90 chaperone/DNA topoisomerase II/histidine kinase"/>
    <property type="match status" value="2"/>
</dbReference>
<reference evidence="19" key="1">
    <citation type="submission" date="2018-09" db="EMBL/GenBank/DDBJ databases">
        <authorList>
            <person name="Livingstone P.G."/>
            <person name="Whitworth D.E."/>
        </authorList>
    </citation>
    <scope>NUCLEOTIDE SEQUENCE [LARGE SCALE GENOMIC DNA]</scope>
    <source>
        <strain evidence="19">CA051B</strain>
    </source>
</reference>
<feature type="domain" description="PAC" evidence="17">
    <location>
        <begin position="203"/>
        <end position="254"/>
    </location>
</feature>
<dbReference type="Pfam" id="PF00512">
    <property type="entry name" value="HisKA"/>
    <property type="match status" value="2"/>
</dbReference>
<evidence type="ECO:0000313" key="18">
    <source>
        <dbReference type="EMBL" id="RKH44517.1"/>
    </source>
</evidence>
<accession>A0A3A8NJK4</accession>
<evidence type="ECO:0000259" key="15">
    <source>
        <dbReference type="PROSITE" id="PS50110"/>
    </source>
</evidence>
<name>A0A3A8NJK4_9BACT</name>
<dbReference type="AlphaFoldDB" id="A0A3A8NJK4"/>
<dbReference type="InterPro" id="IPR036890">
    <property type="entry name" value="HATPase_C_sf"/>
</dbReference>
<evidence type="ECO:0000256" key="4">
    <source>
        <dbReference type="ARBA" id="ARBA00022475"/>
    </source>
</evidence>
<dbReference type="InterPro" id="IPR003594">
    <property type="entry name" value="HATPase_dom"/>
</dbReference>
<dbReference type="GO" id="GO:0005886">
    <property type="term" value="C:plasma membrane"/>
    <property type="evidence" value="ECO:0007669"/>
    <property type="project" value="UniProtKB-SubCell"/>
</dbReference>
<dbReference type="InterPro" id="IPR005467">
    <property type="entry name" value="His_kinase_dom"/>
</dbReference>
<feature type="domain" description="PAS" evidence="16">
    <location>
        <begin position="137"/>
        <end position="185"/>
    </location>
</feature>
<evidence type="ECO:0000256" key="13">
    <source>
        <dbReference type="SAM" id="MobiDB-lite"/>
    </source>
</evidence>
<dbReference type="InterPro" id="IPR003661">
    <property type="entry name" value="HisK_dim/P_dom"/>
</dbReference>
<dbReference type="GO" id="GO:0000155">
    <property type="term" value="F:phosphorelay sensor kinase activity"/>
    <property type="evidence" value="ECO:0007669"/>
    <property type="project" value="InterPro"/>
</dbReference>
<dbReference type="InterPro" id="IPR036097">
    <property type="entry name" value="HisK_dim/P_sf"/>
</dbReference>
<dbReference type="InterPro" id="IPR001789">
    <property type="entry name" value="Sig_transdc_resp-reg_receiver"/>
</dbReference>
<dbReference type="SMART" id="SM00091">
    <property type="entry name" value="PAS"/>
    <property type="match status" value="3"/>
</dbReference>
<dbReference type="PRINTS" id="PR00344">
    <property type="entry name" value="BCTRLSENSOR"/>
</dbReference>
<dbReference type="RefSeq" id="WP_120647683.1">
    <property type="nucleotide sequence ID" value="NZ_RAWB01000601.1"/>
</dbReference>
<dbReference type="InterPro" id="IPR011006">
    <property type="entry name" value="CheY-like_superfamily"/>
</dbReference>
<keyword evidence="4" id="KW-1003">Cell membrane</keyword>
<dbReference type="Proteomes" id="UP000272888">
    <property type="component" value="Unassembled WGS sequence"/>
</dbReference>
<dbReference type="PROSITE" id="PS50110">
    <property type="entry name" value="RESPONSE_REGULATORY"/>
    <property type="match status" value="1"/>
</dbReference>